<dbReference type="InterPro" id="IPR017441">
    <property type="entry name" value="Protein_kinase_ATP_BS"/>
</dbReference>
<gene>
    <name evidence="4" type="ORF">A7U60_g5678</name>
</gene>
<keyword evidence="1" id="KW-0067">ATP-binding</keyword>
<reference evidence="4" key="1">
    <citation type="submission" date="2016-06" db="EMBL/GenBank/DDBJ databases">
        <title>Draft Genome sequence of the fungus Inonotus baumii.</title>
        <authorList>
            <person name="Zhu H."/>
            <person name="Lin W."/>
        </authorList>
    </citation>
    <scope>NUCLEOTIDE SEQUENCE</scope>
    <source>
        <strain evidence="4">821</strain>
    </source>
</reference>
<feature type="transmembrane region" description="Helical" evidence="2">
    <location>
        <begin position="654"/>
        <end position="675"/>
    </location>
</feature>
<dbReference type="EMBL" id="LNZH02000194">
    <property type="protein sequence ID" value="OCB87163.1"/>
    <property type="molecule type" value="Genomic_DNA"/>
</dbReference>
<evidence type="ECO:0000313" key="4">
    <source>
        <dbReference type="EMBL" id="OCB87163.1"/>
    </source>
</evidence>
<keyword evidence="2" id="KW-1133">Transmembrane helix</keyword>
<dbReference type="PROSITE" id="PS00107">
    <property type="entry name" value="PROTEIN_KINASE_ATP"/>
    <property type="match status" value="1"/>
</dbReference>
<dbReference type="SUPFAM" id="SSF56112">
    <property type="entry name" value="Protein kinase-like (PK-like)"/>
    <property type="match status" value="1"/>
</dbReference>
<evidence type="ECO:0000256" key="1">
    <source>
        <dbReference type="PROSITE-ProRule" id="PRU10141"/>
    </source>
</evidence>
<keyword evidence="5" id="KW-1185">Reference proteome</keyword>
<protein>
    <recommendedName>
        <fullName evidence="3">Protein kinase domain-containing protein</fullName>
    </recommendedName>
</protein>
<organism evidence="4 5">
    <name type="scientific">Sanghuangporus baumii</name>
    <name type="common">Phellinus baumii</name>
    <dbReference type="NCBI Taxonomy" id="108892"/>
    <lineage>
        <taxon>Eukaryota</taxon>
        <taxon>Fungi</taxon>
        <taxon>Dikarya</taxon>
        <taxon>Basidiomycota</taxon>
        <taxon>Agaricomycotina</taxon>
        <taxon>Agaricomycetes</taxon>
        <taxon>Hymenochaetales</taxon>
        <taxon>Hymenochaetaceae</taxon>
        <taxon>Sanghuangporus</taxon>
    </lineage>
</organism>
<comment type="caution">
    <text evidence="4">The sequence shown here is derived from an EMBL/GenBank/DDBJ whole genome shotgun (WGS) entry which is preliminary data.</text>
</comment>
<evidence type="ECO:0000259" key="3">
    <source>
        <dbReference type="PROSITE" id="PS50011"/>
    </source>
</evidence>
<name>A0A9Q5HW94_SANBA</name>
<dbReference type="Gene3D" id="1.10.510.10">
    <property type="entry name" value="Transferase(Phosphotransferase) domain 1"/>
    <property type="match status" value="1"/>
</dbReference>
<dbReference type="SMART" id="SM00220">
    <property type="entry name" value="S_TKc"/>
    <property type="match status" value="1"/>
</dbReference>
<evidence type="ECO:0000313" key="5">
    <source>
        <dbReference type="Proteomes" id="UP000757232"/>
    </source>
</evidence>
<keyword evidence="1" id="KW-0547">Nucleotide-binding</keyword>
<dbReference type="Proteomes" id="UP000757232">
    <property type="component" value="Unassembled WGS sequence"/>
</dbReference>
<evidence type="ECO:0000256" key="2">
    <source>
        <dbReference type="SAM" id="Phobius"/>
    </source>
</evidence>
<dbReference type="InterPro" id="IPR011009">
    <property type="entry name" value="Kinase-like_dom_sf"/>
</dbReference>
<dbReference type="OrthoDB" id="3182995at2759"/>
<accession>A0A9Q5HW94</accession>
<feature type="binding site" evidence="1">
    <location>
        <position position="495"/>
    </location>
    <ligand>
        <name>ATP</name>
        <dbReference type="ChEBI" id="CHEBI:30616"/>
    </ligand>
</feature>
<keyword evidence="2" id="KW-0812">Transmembrane</keyword>
<feature type="domain" description="Protein kinase" evidence="3">
    <location>
        <begin position="463"/>
        <end position="678"/>
    </location>
</feature>
<proteinExistence type="predicted"/>
<dbReference type="GO" id="GO:0004672">
    <property type="term" value="F:protein kinase activity"/>
    <property type="evidence" value="ECO:0007669"/>
    <property type="project" value="InterPro"/>
</dbReference>
<dbReference type="PROSITE" id="PS50011">
    <property type="entry name" value="PROTEIN_KINASE_DOM"/>
    <property type="match status" value="1"/>
</dbReference>
<keyword evidence="2" id="KW-0472">Membrane</keyword>
<dbReference type="AlphaFoldDB" id="A0A9Q5HW94"/>
<sequence length="678" mass="77116">MSSNPDRHCYNVYFPSDIRASFYPVEVSSDALLRVRQLVQAIRDDSELQKLLQNEPFTLHKFTKKYEGSPEEFYRGVVEWLHSDPAGREQMHPGSLLRKFFPDGPASVKEERIDVVIATDSVMESRDSDLEHFLQTTTLPLRPIIETSSNKTHPYDTTQVFLYEDESPFIAIKFLPDHPVVDREGLFRANGLVSNYAKTIARDPLAHEPSVWVGTHNILYTCVACLDAVGSKFLVRTEILSARANVKMDSIVHLENSNESENVRTDSVDNSTSIQNGSGLAVEDKSPKVFRTHCTDNNIDALCQNEVLRLQGTEYGFRAIFFKLMIFMIQKRLHWGLLNCGSHMRIVRIKFKGRRPYAIISEEIRADTPPPSSVYSLICYMLLTCDGEVPIFNGLKDSVPAPPPIAKNRDRKRIDLAPLGPLGDVTSMVLHTTAAAGRILIDIPMTRIDKPQTVLNDIRSAHVHVVDFLGAGTFGRIFLAELFVDDLYYGKFVVKFANTHLEEYLNVEARAYIKLRSLYGNGIPRYYGLFSGENTGIRYWCILMDFCGDPVKRTDILSPAQRFEIFRILLMIHQQGVMHNDFSPMNILWSKSGVQLIDFSVAIIEHECAGLESCPELISSATELRLTPLHMRFVSLWSFGLDVYRFIMHTQFRLVIDFVLFVFIMLFLCLTTFSIKQA</sequence>
<dbReference type="InterPro" id="IPR000719">
    <property type="entry name" value="Prot_kinase_dom"/>
</dbReference>
<dbReference type="GO" id="GO:0005524">
    <property type="term" value="F:ATP binding"/>
    <property type="evidence" value="ECO:0007669"/>
    <property type="project" value="UniProtKB-UniRule"/>
</dbReference>